<sequence>MMPTPLERRQLTLGMLPLADAAPLVAALHAGFFAGEGLEVTLSIEPSWANIRDRIQLGVLDAAQMLPLMPLAASLGLDGQLTPMLSALTLNRNGNAVTVSRPLFAAMQHQHPGLQPDDPASAGALAEVIAERRASGQALLRFATVYPFSSHRYQLRYWLGSAGIDPDRDLELRVMPPPQMAAQLEAGWLDGYCVGEPWNAMARRQHQGEVAISGHRIWEGAPEKVLGVTRAWHDAHPGTHQALLRALIRTGAWLDDDTEHRRQAARWMIDGGYLDAAPEDVERSLELRDDGIIFSRSVTPWPWRSQTLWYAAQMARWGHLPESESDAAHLIGAVMQCTRPDLCRQATDALGLPMPEGDSKLEGCHEGPWQLEGRDGGTLEMSADRFIDGAIFDPGRLDELLEHYRQLSMLNRPAR</sequence>
<dbReference type="RefSeq" id="WP_121171154.1">
    <property type="nucleotide sequence ID" value="NZ_RBIN01000002.1"/>
</dbReference>
<dbReference type="EMBL" id="RBIN01000002">
    <property type="protein sequence ID" value="RKR06607.1"/>
    <property type="molecule type" value="Genomic_DNA"/>
</dbReference>
<dbReference type="GO" id="GO:0012505">
    <property type="term" value="C:endomembrane system"/>
    <property type="evidence" value="ECO:0007669"/>
    <property type="project" value="UniProtKB-SubCell"/>
</dbReference>
<comment type="subcellular location">
    <subcellularLocation>
        <location evidence="1">Endomembrane system</location>
    </subcellularLocation>
</comment>
<evidence type="ECO:0000256" key="1">
    <source>
        <dbReference type="ARBA" id="ARBA00004308"/>
    </source>
</evidence>
<keyword evidence="7" id="KW-1185">Reference proteome</keyword>
<dbReference type="SUPFAM" id="SSF53850">
    <property type="entry name" value="Periplasmic binding protein-like II"/>
    <property type="match status" value="1"/>
</dbReference>
<evidence type="ECO:0000313" key="7">
    <source>
        <dbReference type="Proteomes" id="UP000281975"/>
    </source>
</evidence>
<dbReference type="AlphaFoldDB" id="A0A420WZ99"/>
<organism evidence="6 7">
    <name type="scientific">Kushneria sinocarnis</name>
    <dbReference type="NCBI Taxonomy" id="595502"/>
    <lineage>
        <taxon>Bacteria</taxon>
        <taxon>Pseudomonadati</taxon>
        <taxon>Pseudomonadota</taxon>
        <taxon>Gammaproteobacteria</taxon>
        <taxon>Oceanospirillales</taxon>
        <taxon>Halomonadaceae</taxon>
        <taxon>Kushneria</taxon>
    </lineage>
</organism>
<gene>
    <name evidence="6" type="ORF">C7446_0588</name>
</gene>
<evidence type="ECO:0000256" key="4">
    <source>
        <dbReference type="ARBA" id="ARBA00022519"/>
    </source>
</evidence>
<dbReference type="InterPro" id="IPR044527">
    <property type="entry name" value="NrtA/CpmA_ABC-bd_dom"/>
</dbReference>
<evidence type="ECO:0000256" key="3">
    <source>
        <dbReference type="ARBA" id="ARBA00022475"/>
    </source>
</evidence>
<dbReference type="PANTHER" id="PTHR30024:SF43">
    <property type="entry name" value="BLL4572 PROTEIN"/>
    <property type="match status" value="1"/>
</dbReference>
<dbReference type="CDD" id="cd13553">
    <property type="entry name" value="PBP2_NrtA_CpmA_like"/>
    <property type="match status" value="1"/>
</dbReference>
<reference evidence="6 7" key="1">
    <citation type="submission" date="2018-10" db="EMBL/GenBank/DDBJ databases">
        <title>Genomic Encyclopedia of Type Strains, Phase IV (KMG-IV): sequencing the most valuable type-strain genomes for metagenomic binning, comparative biology and taxonomic classification.</title>
        <authorList>
            <person name="Goeker M."/>
        </authorList>
    </citation>
    <scope>NUCLEOTIDE SEQUENCE [LARGE SCALE GENOMIC DNA]</scope>
    <source>
        <strain evidence="6 7">DSM 23229</strain>
    </source>
</reference>
<dbReference type="Proteomes" id="UP000281975">
    <property type="component" value="Unassembled WGS sequence"/>
</dbReference>
<keyword evidence="2" id="KW-0813">Transport</keyword>
<accession>A0A420WZ99</accession>
<name>A0A420WZ99_9GAMM</name>
<dbReference type="Gene3D" id="3.40.190.10">
    <property type="entry name" value="Periplasmic binding protein-like II"/>
    <property type="match status" value="2"/>
</dbReference>
<evidence type="ECO:0000256" key="2">
    <source>
        <dbReference type="ARBA" id="ARBA00022448"/>
    </source>
</evidence>
<proteinExistence type="predicted"/>
<evidence type="ECO:0000313" key="6">
    <source>
        <dbReference type="EMBL" id="RKR06607.1"/>
    </source>
</evidence>
<evidence type="ECO:0000256" key="5">
    <source>
        <dbReference type="ARBA" id="ARBA00023136"/>
    </source>
</evidence>
<keyword evidence="3" id="KW-1003">Cell membrane</keyword>
<keyword evidence="5" id="KW-0472">Membrane</keyword>
<dbReference type="Pfam" id="PF13379">
    <property type="entry name" value="NMT1_2"/>
    <property type="match status" value="1"/>
</dbReference>
<dbReference type="PANTHER" id="PTHR30024">
    <property type="entry name" value="ALIPHATIC SULFONATES-BINDING PROTEIN-RELATED"/>
    <property type="match status" value="1"/>
</dbReference>
<protein>
    <submittedName>
        <fullName evidence="6">Nitrate/nitrite transport system substrate-binding protein</fullName>
    </submittedName>
</protein>
<keyword evidence="4" id="KW-0997">Cell inner membrane</keyword>
<dbReference type="OrthoDB" id="9815454at2"/>
<comment type="caution">
    <text evidence="6">The sequence shown here is derived from an EMBL/GenBank/DDBJ whole genome shotgun (WGS) entry which is preliminary data.</text>
</comment>